<dbReference type="AlphaFoldDB" id="A0A5S3PNX3"/>
<evidence type="ECO:0000313" key="1">
    <source>
        <dbReference type="EMBL" id="TMM56189.1"/>
    </source>
</evidence>
<reference evidence="1 2" key="1">
    <citation type="submission" date="2019-05" db="EMBL/GenBank/DDBJ databases">
        <authorList>
            <person name="Zhang J.-Y."/>
            <person name="Feg X."/>
            <person name="Du Z.-J."/>
        </authorList>
    </citation>
    <scope>NUCLEOTIDE SEQUENCE [LARGE SCALE GENOMIC DNA]</scope>
    <source>
        <strain evidence="1 2">RZ26</strain>
    </source>
</reference>
<keyword evidence="2" id="KW-1185">Reference proteome</keyword>
<accession>A0A5S3PNX3</accession>
<organism evidence="1 2">
    <name type="scientific">Maribacter algarum</name>
    <name type="common">ex Zhang et al. 2020</name>
    <dbReference type="NCBI Taxonomy" id="2578118"/>
    <lineage>
        <taxon>Bacteria</taxon>
        <taxon>Pseudomonadati</taxon>
        <taxon>Bacteroidota</taxon>
        <taxon>Flavobacteriia</taxon>
        <taxon>Flavobacteriales</taxon>
        <taxon>Flavobacteriaceae</taxon>
        <taxon>Maribacter</taxon>
    </lineage>
</organism>
<proteinExistence type="predicted"/>
<evidence type="ECO:0000313" key="2">
    <source>
        <dbReference type="Proteomes" id="UP000310314"/>
    </source>
</evidence>
<name>A0A5S3PNX3_9FLAO</name>
<gene>
    <name evidence="1" type="ORF">FEE95_16320</name>
</gene>
<dbReference type="RefSeq" id="WP_138659056.1">
    <property type="nucleotide sequence ID" value="NZ_VATY01000003.1"/>
</dbReference>
<dbReference type="PROSITE" id="PS51257">
    <property type="entry name" value="PROKAR_LIPOPROTEIN"/>
    <property type="match status" value="1"/>
</dbReference>
<dbReference type="OrthoDB" id="1179543at2"/>
<sequence length="134" mass="14821">MKLKALLFATAVFFISCSNDKKMTEIPKQVSILKSDVLLQSSAIKPFSGMHHSDLAYLTLSGKTILESTATIKVVNADGAELYCETFPAKELIQTEYKTANSTLQAVHIREVVDGFFIDELDYQKIKDDTLAGI</sequence>
<dbReference type="EMBL" id="VATY01000003">
    <property type="protein sequence ID" value="TMM56189.1"/>
    <property type="molecule type" value="Genomic_DNA"/>
</dbReference>
<dbReference type="Proteomes" id="UP000310314">
    <property type="component" value="Unassembled WGS sequence"/>
</dbReference>
<protein>
    <submittedName>
        <fullName evidence="1">Uncharacterized protein</fullName>
    </submittedName>
</protein>
<comment type="caution">
    <text evidence="1">The sequence shown here is derived from an EMBL/GenBank/DDBJ whole genome shotgun (WGS) entry which is preliminary data.</text>
</comment>